<feature type="transmembrane region" description="Helical" evidence="2">
    <location>
        <begin position="81"/>
        <end position="100"/>
    </location>
</feature>
<evidence type="ECO:0000256" key="1">
    <source>
        <dbReference type="SAM" id="MobiDB-lite"/>
    </source>
</evidence>
<keyword evidence="2" id="KW-0472">Membrane</keyword>
<accession>A0ABU6XG84</accession>
<dbReference type="Proteomes" id="UP001341840">
    <property type="component" value="Unassembled WGS sequence"/>
</dbReference>
<dbReference type="EMBL" id="JASCZI010211680">
    <property type="protein sequence ID" value="MED6195830.1"/>
    <property type="molecule type" value="Genomic_DNA"/>
</dbReference>
<evidence type="ECO:0000313" key="3">
    <source>
        <dbReference type="EMBL" id="MED6195830.1"/>
    </source>
</evidence>
<evidence type="ECO:0000313" key="4">
    <source>
        <dbReference type="Proteomes" id="UP001341840"/>
    </source>
</evidence>
<comment type="caution">
    <text evidence="3">The sequence shown here is derived from an EMBL/GenBank/DDBJ whole genome shotgun (WGS) entry which is preliminary data.</text>
</comment>
<organism evidence="3 4">
    <name type="scientific">Stylosanthes scabra</name>
    <dbReference type="NCBI Taxonomy" id="79078"/>
    <lineage>
        <taxon>Eukaryota</taxon>
        <taxon>Viridiplantae</taxon>
        <taxon>Streptophyta</taxon>
        <taxon>Embryophyta</taxon>
        <taxon>Tracheophyta</taxon>
        <taxon>Spermatophyta</taxon>
        <taxon>Magnoliopsida</taxon>
        <taxon>eudicotyledons</taxon>
        <taxon>Gunneridae</taxon>
        <taxon>Pentapetalae</taxon>
        <taxon>rosids</taxon>
        <taxon>fabids</taxon>
        <taxon>Fabales</taxon>
        <taxon>Fabaceae</taxon>
        <taxon>Papilionoideae</taxon>
        <taxon>50 kb inversion clade</taxon>
        <taxon>dalbergioids sensu lato</taxon>
        <taxon>Dalbergieae</taxon>
        <taxon>Pterocarpus clade</taxon>
        <taxon>Stylosanthes</taxon>
    </lineage>
</organism>
<evidence type="ECO:0000256" key="2">
    <source>
        <dbReference type="SAM" id="Phobius"/>
    </source>
</evidence>
<sequence length="102" mass="11653">MVRRASGEETRRKDSKDSVDVSHTGYVFGAWAKKMVSHSFSEDYERLARLEFFNKKLLVFDLDDPSREVLGRNKLGFTYKALSEFLLIVVGGIVIHVLGIQM</sequence>
<reference evidence="3 4" key="1">
    <citation type="journal article" date="2023" name="Plants (Basel)">
        <title>Bridging the Gap: Combining Genomics and Transcriptomics Approaches to Understand Stylosanthes scabra, an Orphan Legume from the Brazilian Caatinga.</title>
        <authorList>
            <person name="Ferreira-Neto J.R.C."/>
            <person name="da Silva M.D."/>
            <person name="Binneck E."/>
            <person name="de Melo N.F."/>
            <person name="da Silva R.H."/>
            <person name="de Melo A.L.T.M."/>
            <person name="Pandolfi V."/>
            <person name="Bustamante F.O."/>
            <person name="Brasileiro-Vidal A.C."/>
            <person name="Benko-Iseppon A.M."/>
        </authorList>
    </citation>
    <scope>NUCLEOTIDE SEQUENCE [LARGE SCALE GENOMIC DNA]</scope>
    <source>
        <tissue evidence="3">Leaves</tissue>
    </source>
</reference>
<name>A0ABU6XG84_9FABA</name>
<gene>
    <name evidence="3" type="ORF">PIB30_041620</name>
</gene>
<keyword evidence="2" id="KW-1133">Transmembrane helix</keyword>
<keyword evidence="2" id="KW-0812">Transmembrane</keyword>
<keyword evidence="4" id="KW-1185">Reference proteome</keyword>
<proteinExistence type="predicted"/>
<protein>
    <submittedName>
        <fullName evidence="3">Uncharacterized protein</fullName>
    </submittedName>
</protein>
<feature type="region of interest" description="Disordered" evidence="1">
    <location>
        <begin position="1"/>
        <end position="20"/>
    </location>
</feature>